<gene>
    <name evidence="2" type="ORF">Tci_865450</name>
</gene>
<organism evidence="2">
    <name type="scientific">Tanacetum cinerariifolium</name>
    <name type="common">Dalmatian daisy</name>
    <name type="synonym">Chrysanthemum cinerariifolium</name>
    <dbReference type="NCBI Taxonomy" id="118510"/>
    <lineage>
        <taxon>Eukaryota</taxon>
        <taxon>Viridiplantae</taxon>
        <taxon>Streptophyta</taxon>
        <taxon>Embryophyta</taxon>
        <taxon>Tracheophyta</taxon>
        <taxon>Spermatophyta</taxon>
        <taxon>Magnoliopsida</taxon>
        <taxon>eudicotyledons</taxon>
        <taxon>Gunneridae</taxon>
        <taxon>Pentapetalae</taxon>
        <taxon>asterids</taxon>
        <taxon>campanulids</taxon>
        <taxon>Asterales</taxon>
        <taxon>Asteraceae</taxon>
        <taxon>Asteroideae</taxon>
        <taxon>Anthemideae</taxon>
        <taxon>Anthemidinae</taxon>
        <taxon>Tanacetum</taxon>
    </lineage>
</organism>
<comment type="caution">
    <text evidence="2">The sequence shown here is derived from an EMBL/GenBank/DDBJ whole genome shotgun (WGS) entry which is preliminary data.</text>
</comment>
<proteinExistence type="predicted"/>
<keyword evidence="1" id="KW-0732">Signal</keyword>
<dbReference type="EMBL" id="BKCJ011143572">
    <property type="protein sequence ID" value="GFC93480.1"/>
    <property type="molecule type" value="Genomic_DNA"/>
</dbReference>
<accession>A0A699S868</accession>
<feature type="chain" id="PRO_5025673046" evidence="1">
    <location>
        <begin position="31"/>
        <end position="84"/>
    </location>
</feature>
<evidence type="ECO:0000256" key="1">
    <source>
        <dbReference type="SAM" id="SignalP"/>
    </source>
</evidence>
<protein>
    <submittedName>
        <fullName evidence="2">Uncharacterized protein</fullName>
    </submittedName>
</protein>
<name>A0A699S868_TANCI</name>
<feature type="signal peptide" evidence="1">
    <location>
        <begin position="1"/>
        <end position="30"/>
    </location>
</feature>
<sequence length="84" mass="8844">TLKGSGCSESAFFFLLLAFFFGSALDPAFSVLGYCDVSGCSSTGALDADAMTWVCSAGFTGSVFPIMCSSSTDNIFQFYFLVPL</sequence>
<feature type="non-terminal residue" evidence="2">
    <location>
        <position position="1"/>
    </location>
</feature>
<evidence type="ECO:0000313" key="2">
    <source>
        <dbReference type="EMBL" id="GFC93480.1"/>
    </source>
</evidence>
<reference evidence="2" key="1">
    <citation type="journal article" date="2019" name="Sci. Rep.">
        <title>Draft genome of Tanacetum cinerariifolium, the natural source of mosquito coil.</title>
        <authorList>
            <person name="Yamashiro T."/>
            <person name="Shiraishi A."/>
            <person name="Satake H."/>
            <person name="Nakayama K."/>
        </authorList>
    </citation>
    <scope>NUCLEOTIDE SEQUENCE</scope>
</reference>
<dbReference type="AlphaFoldDB" id="A0A699S868"/>